<evidence type="ECO:0000313" key="3">
    <source>
        <dbReference type="Proteomes" id="UP000030710"/>
    </source>
</evidence>
<protein>
    <submittedName>
        <fullName evidence="2">Uncharacterized protein</fullName>
    </submittedName>
</protein>
<gene>
    <name evidence="2" type="ORF">J07HQW2_00203</name>
</gene>
<dbReference type="EMBL" id="KE356561">
    <property type="protein sequence ID" value="ERG93769.1"/>
    <property type="molecule type" value="Genomic_DNA"/>
</dbReference>
<feature type="compositionally biased region" description="Acidic residues" evidence="1">
    <location>
        <begin position="54"/>
        <end position="68"/>
    </location>
</feature>
<evidence type="ECO:0000256" key="1">
    <source>
        <dbReference type="SAM" id="MobiDB-lite"/>
    </source>
</evidence>
<reference evidence="2 3" key="1">
    <citation type="journal article" date="2013" name="PLoS ONE">
        <title>Assembly-driven community genomics of a hypersaline microbial ecosystem.</title>
        <authorList>
            <person name="Podell S."/>
            <person name="Ugalde J.A."/>
            <person name="Narasingarao P."/>
            <person name="Banfield J.F."/>
            <person name="Heidelberg K.B."/>
            <person name="Allen E.E."/>
        </authorList>
    </citation>
    <scope>NUCLEOTIDE SEQUENCE [LARGE SCALE GENOMIC DNA]</scope>
    <source>
        <strain evidence="3">J07HQW2</strain>
    </source>
</reference>
<sequence>MNRRKLLQLTGVSLGFTMSGCLGIDPPQDQDLDQSENRSSGLDTNTETARTPDPDPDSDSDSDPDPDQSETQSFADINAEARQTLDPDHSIQIQNELSEPVTVTATVIREPTGETVHNRTYTLQPFAIVTAYNTRQANPESVEEFTVSVTANGSTDSFVVKTNNCMQDLKAQVTKPDGIDWVYTIC</sequence>
<feature type="region of interest" description="Disordered" evidence="1">
    <location>
        <begin position="23"/>
        <end position="71"/>
    </location>
</feature>
<feature type="compositionally biased region" description="Polar residues" evidence="1">
    <location>
        <begin position="37"/>
        <end position="49"/>
    </location>
</feature>
<proteinExistence type="predicted"/>
<name>U1MTZ4_9EURY</name>
<evidence type="ECO:0000313" key="2">
    <source>
        <dbReference type="EMBL" id="ERG93769.1"/>
    </source>
</evidence>
<organism evidence="2 3">
    <name type="scientific">Haloquadratum walsbyi J07HQW2</name>
    <dbReference type="NCBI Taxonomy" id="1238425"/>
    <lineage>
        <taxon>Archaea</taxon>
        <taxon>Methanobacteriati</taxon>
        <taxon>Methanobacteriota</taxon>
        <taxon>Stenosarchaea group</taxon>
        <taxon>Halobacteria</taxon>
        <taxon>Halobacteriales</taxon>
        <taxon>Haloferacaceae</taxon>
        <taxon>Haloquadratum</taxon>
    </lineage>
</organism>
<dbReference type="PROSITE" id="PS51257">
    <property type="entry name" value="PROKAR_LIPOPROTEIN"/>
    <property type="match status" value="1"/>
</dbReference>
<accession>U1MTZ4</accession>
<dbReference type="HOGENOM" id="CLU_130782_0_0_2"/>
<dbReference type="eggNOG" id="arCOG09402">
    <property type="taxonomic scope" value="Archaea"/>
</dbReference>
<dbReference type="Proteomes" id="UP000030710">
    <property type="component" value="Unassembled WGS sequence"/>
</dbReference>
<dbReference type="AlphaFoldDB" id="U1MTZ4"/>